<feature type="compositionally biased region" description="Basic and acidic residues" evidence="1">
    <location>
        <begin position="389"/>
        <end position="404"/>
    </location>
</feature>
<dbReference type="GeneID" id="63789580"/>
<feature type="region of interest" description="Disordered" evidence="1">
    <location>
        <begin position="369"/>
        <end position="454"/>
    </location>
</feature>
<comment type="caution">
    <text evidence="3">The sequence shown here is derived from an EMBL/GenBank/DDBJ whole genome shotgun (WGS) entry which is preliminary data.</text>
</comment>
<feature type="domain" description="DUF3074" evidence="2">
    <location>
        <begin position="111"/>
        <end position="366"/>
    </location>
</feature>
<feature type="region of interest" description="Disordered" evidence="1">
    <location>
        <begin position="471"/>
        <end position="601"/>
    </location>
</feature>
<dbReference type="EMBL" id="MIKG01000001">
    <property type="protein sequence ID" value="RAO64351.1"/>
    <property type="molecule type" value="Genomic_DNA"/>
</dbReference>
<protein>
    <recommendedName>
        <fullName evidence="2">DUF3074 domain-containing protein</fullName>
    </recommendedName>
</protein>
<feature type="compositionally biased region" description="Polar residues" evidence="1">
    <location>
        <begin position="574"/>
        <end position="584"/>
    </location>
</feature>
<feature type="compositionally biased region" description="Low complexity" evidence="1">
    <location>
        <begin position="521"/>
        <end position="534"/>
    </location>
</feature>
<proteinExistence type="predicted"/>
<dbReference type="SUPFAM" id="SSF55961">
    <property type="entry name" value="Bet v1-like"/>
    <property type="match status" value="1"/>
</dbReference>
<dbReference type="Proteomes" id="UP000249363">
    <property type="component" value="Unassembled WGS sequence"/>
</dbReference>
<dbReference type="PANTHER" id="PTHR19308">
    <property type="entry name" value="PHOSPHATIDYLCHOLINE TRANSFER PROTEIN"/>
    <property type="match status" value="1"/>
</dbReference>
<evidence type="ECO:0000259" key="2">
    <source>
        <dbReference type="Pfam" id="PF11274"/>
    </source>
</evidence>
<reference evidence="3 4" key="1">
    <citation type="journal article" date="2017" name="Biotechnol. Biofuels">
        <title>Differential beta-glucosidase expression as a function of carbon source availability in Talaromyces amestolkiae: a genomic and proteomic approach.</title>
        <authorList>
            <person name="de Eugenio L.I."/>
            <person name="Mendez-Liter J.A."/>
            <person name="Nieto-Dominguez M."/>
            <person name="Alonso L."/>
            <person name="Gil-Munoz J."/>
            <person name="Barriuso J."/>
            <person name="Prieto A."/>
            <person name="Martinez M.J."/>
        </authorList>
    </citation>
    <scope>NUCLEOTIDE SEQUENCE [LARGE SCALE GENOMIC DNA]</scope>
    <source>
        <strain evidence="3 4">CIB</strain>
    </source>
</reference>
<organism evidence="3 4">
    <name type="scientific">Talaromyces amestolkiae</name>
    <dbReference type="NCBI Taxonomy" id="1196081"/>
    <lineage>
        <taxon>Eukaryota</taxon>
        <taxon>Fungi</taxon>
        <taxon>Dikarya</taxon>
        <taxon>Ascomycota</taxon>
        <taxon>Pezizomycotina</taxon>
        <taxon>Eurotiomycetes</taxon>
        <taxon>Eurotiomycetidae</taxon>
        <taxon>Eurotiales</taxon>
        <taxon>Trichocomaceae</taxon>
        <taxon>Talaromyces</taxon>
        <taxon>Talaromyces sect. Talaromyces</taxon>
    </lineage>
</organism>
<feature type="compositionally biased region" description="Basic and acidic residues" evidence="1">
    <location>
        <begin position="586"/>
        <end position="601"/>
    </location>
</feature>
<feature type="region of interest" description="Disordered" evidence="1">
    <location>
        <begin position="699"/>
        <end position="722"/>
    </location>
</feature>
<dbReference type="InterPro" id="IPR051213">
    <property type="entry name" value="START_lipid_transfer"/>
</dbReference>
<dbReference type="STRING" id="1196081.A0A364KLE4"/>
<keyword evidence="4" id="KW-1185">Reference proteome</keyword>
<evidence type="ECO:0000313" key="3">
    <source>
        <dbReference type="EMBL" id="RAO64351.1"/>
    </source>
</evidence>
<feature type="region of interest" description="Disordered" evidence="1">
    <location>
        <begin position="617"/>
        <end position="667"/>
    </location>
</feature>
<dbReference type="PANTHER" id="PTHR19308:SF14">
    <property type="entry name" value="START DOMAIN-CONTAINING PROTEIN"/>
    <property type="match status" value="1"/>
</dbReference>
<feature type="compositionally biased region" description="Polar residues" evidence="1">
    <location>
        <begin position="552"/>
        <end position="567"/>
    </location>
</feature>
<dbReference type="AlphaFoldDB" id="A0A364KLE4"/>
<accession>A0A364KLE4</accession>
<dbReference type="InterPro" id="IPR023393">
    <property type="entry name" value="START-like_dom_sf"/>
</dbReference>
<evidence type="ECO:0000256" key="1">
    <source>
        <dbReference type="SAM" id="MobiDB-lite"/>
    </source>
</evidence>
<feature type="compositionally biased region" description="Low complexity" evidence="1">
    <location>
        <begin position="650"/>
        <end position="662"/>
    </location>
</feature>
<dbReference type="InterPro" id="IPR024500">
    <property type="entry name" value="DUF3074"/>
</dbReference>
<name>A0A364KLE4_TALAM</name>
<dbReference type="Pfam" id="PF11274">
    <property type="entry name" value="DUF3074"/>
    <property type="match status" value="1"/>
</dbReference>
<feature type="compositionally biased region" description="Basic and acidic residues" evidence="1">
    <location>
        <begin position="258"/>
        <end position="268"/>
    </location>
</feature>
<dbReference type="OrthoDB" id="5403181at2759"/>
<evidence type="ECO:0000313" key="4">
    <source>
        <dbReference type="Proteomes" id="UP000249363"/>
    </source>
</evidence>
<gene>
    <name evidence="3" type="ORF">BHQ10_000363</name>
</gene>
<feature type="compositionally biased region" description="Acidic residues" evidence="1">
    <location>
        <begin position="371"/>
        <end position="380"/>
    </location>
</feature>
<dbReference type="Gene3D" id="3.30.530.20">
    <property type="match status" value="1"/>
</dbReference>
<dbReference type="RefSeq" id="XP_040728868.1">
    <property type="nucleotide sequence ID" value="XM_040875907.1"/>
</dbReference>
<feature type="compositionally biased region" description="Basic and acidic residues" evidence="1">
    <location>
        <begin position="417"/>
        <end position="428"/>
    </location>
</feature>
<feature type="compositionally biased region" description="Polar residues" evidence="1">
    <location>
        <begin position="273"/>
        <end position="287"/>
    </location>
</feature>
<feature type="compositionally biased region" description="Basic and acidic residues" evidence="1">
    <location>
        <begin position="490"/>
        <end position="512"/>
    </location>
</feature>
<sequence length="772" mass="84090">MAELHEALSYLKPILWEEVPASSSSTSDLRQYVQEILTKARLIAETVPEQTPSSASLGDTGTGAVSISVSQSQLASLRKEWGKPIKMNNAKENPLNIPIYKLSGKDGKGAWFARRSVHKGLPFSRWKSKMQVEMDETLKARQEELKQGRIPATSIRGIGGDRRLENVEIKESETEKALGKVEVYELSAQFPGPTTPRDFVTLMITSDAMLSDGADSDLVLPPTYMIVSKPCQHPDAPERDDYIRGQYESVELIRELPIEKTTAREAHTKRPASTRSATTYDSPSLHPNSVLDGESSKSTGRPRGQTEPPVPVDLDGSSGNEAVEPNPVEWIMITRSDPGGSVPRWMVERGTPKSITGDAVKFLNWASEPDQIGEGEDTADIGEVTESVEAGRRHSADGIDEVRSSSKHGTTVSDQEPDAKGTGDKGIDQLDQSAQRGRYDGDDEEQRTDSNLLSSVAKVVQGYTPKAVLNYIPASLSPSPGEGKAGRTVAMRDAKAGRSEEVLSDEPGKEMGDTEVDDDTSSMASDDSFASAGSHMSPSVSRDLRPPIYIGESSNTNISPQFASGVSSEAALISTPQSDSAKSKPSQKEKELAKLNSRKREVEVKLATIQSEIRELVGQTGSKSVKSDVDSTRGSMLSVESDAKIEEESGSSTTATTTKEAAQNQKRIDHLARTESKLVSRLNKIEAQQLKVIRKLEADQRKAADRDEKIRSKSEVDSLKKEVSSLRKEVQELRGERTKWLDIVGRLQKENTELIAQMEKNSQGASGTKDAV</sequence>
<feature type="region of interest" description="Disordered" evidence="1">
    <location>
        <begin position="258"/>
        <end position="326"/>
    </location>
</feature>